<dbReference type="AlphaFoldDB" id="A0A9N8J402"/>
<name>A0A9N8J402_9FLAO</name>
<sequence length="678" mass="71293">MWLALLAILFTVNMEAQMTIGGKKEPEAFSVLELLNKGGLRLPQMTTAQRNAFAVQGKIAGEGLTIYNIDTKCVEYWNDTRWVSLCEGTSQTKISPTPCVNVAADGTGCDQTFTVDDVDCPNGPFNIAIVAGGEYASLSDVDNTNGKFKINFFSNETVNIHTVLVRVTSTCTSLFREFLFSQNGVDCTSMSYSAPSISPSSTALDLCIGGAVYLSVPANTPNLDKLIWTRNGAEIQGTRGTSYIIATQKGEYNISMGAVGCNTSDSNKRTISEAGSVTPVTLSALASNNGVICGTGKVTLSVSGNGSTSVVWFHNGKEEKTGDSVDISGDSSVGEWFAATKDGSCYSKPSNSIQITKSETASTQLSLPATDVLVNGVQLSAFTAFCAGGSLDLNITNKISGVTYTWYNGNDVITTNPYIVPTSQTTMSLRVVATDNSGAKCPAEQNKLEAAVTQGSTPAKPTVTSTSTLCNGAATLTISESGTYIWYKNGAVLTGETGKELNINSEGTYGAAIKNATGCISPMTEVKISGNSSEPNVSWDPNVTRPAAATFGSSVTLTVNDSYNSTFSWTLDGVKLSYTGKTATIALPTSGTPAQIAKIAVTAKNECGEKTITHEITMNSACPTPVINSISGAQTITAKTNVTINISTTDTNTPTYQWFQNTADSTIRGDSGRNRGFI</sequence>
<dbReference type="Pfam" id="PF19081">
    <property type="entry name" value="Ig_7"/>
    <property type="match status" value="1"/>
</dbReference>
<proteinExistence type="predicted"/>
<keyword evidence="3" id="KW-1185">Reference proteome</keyword>
<dbReference type="Proteomes" id="UP000533639">
    <property type="component" value="Unassembled WGS sequence"/>
</dbReference>
<organism evidence="2 3">
    <name type="scientific">Flavobacterium panici</name>
    <dbReference type="NCBI Taxonomy" id="2654843"/>
    <lineage>
        <taxon>Bacteria</taxon>
        <taxon>Pseudomonadati</taxon>
        <taxon>Bacteroidota</taxon>
        <taxon>Flavobacteriia</taxon>
        <taxon>Flavobacteriales</taxon>
        <taxon>Flavobacteriaceae</taxon>
        <taxon>Flavobacterium</taxon>
    </lineage>
</organism>
<accession>A0A9N8J402</accession>
<dbReference type="EMBL" id="CAIJDE010000055">
    <property type="protein sequence ID" value="CAC9975891.1"/>
    <property type="molecule type" value="Genomic_DNA"/>
</dbReference>
<evidence type="ECO:0000313" key="2">
    <source>
        <dbReference type="EMBL" id="CAC9975891.1"/>
    </source>
</evidence>
<reference evidence="2 3" key="1">
    <citation type="submission" date="2020-06" db="EMBL/GenBank/DDBJ databases">
        <authorList>
            <person name="Criscuolo A."/>
        </authorList>
    </citation>
    <scope>NUCLEOTIDE SEQUENCE [LARGE SCALE GENOMIC DNA]</scope>
    <source>
        <strain evidence="2">PXU-55</strain>
    </source>
</reference>
<protein>
    <recommendedName>
        <fullName evidence="1">Ig-like domain-containing protein</fullName>
    </recommendedName>
</protein>
<dbReference type="InterPro" id="IPR044023">
    <property type="entry name" value="Ig_7"/>
</dbReference>
<evidence type="ECO:0000313" key="3">
    <source>
        <dbReference type="Proteomes" id="UP000533639"/>
    </source>
</evidence>
<gene>
    <name evidence="2" type="ORF">FLAPXU55_03611</name>
</gene>
<evidence type="ECO:0000259" key="1">
    <source>
        <dbReference type="Pfam" id="PF19081"/>
    </source>
</evidence>
<feature type="domain" description="Ig-like" evidence="1">
    <location>
        <begin position="458"/>
        <end position="528"/>
    </location>
</feature>
<comment type="caution">
    <text evidence="2">The sequence shown here is derived from an EMBL/GenBank/DDBJ whole genome shotgun (WGS) entry which is preliminary data.</text>
</comment>